<organism evidence="2 3">
    <name type="scientific">Drosophila navojoa</name>
    <name type="common">Fruit fly</name>
    <dbReference type="NCBI Taxonomy" id="7232"/>
    <lineage>
        <taxon>Eukaryota</taxon>
        <taxon>Metazoa</taxon>
        <taxon>Ecdysozoa</taxon>
        <taxon>Arthropoda</taxon>
        <taxon>Hexapoda</taxon>
        <taxon>Insecta</taxon>
        <taxon>Pterygota</taxon>
        <taxon>Neoptera</taxon>
        <taxon>Endopterygota</taxon>
        <taxon>Diptera</taxon>
        <taxon>Brachycera</taxon>
        <taxon>Muscomorpha</taxon>
        <taxon>Ephydroidea</taxon>
        <taxon>Drosophilidae</taxon>
        <taxon>Drosophila</taxon>
    </lineage>
</organism>
<dbReference type="AlphaFoldDB" id="A0A484B4R5"/>
<sequence length="76" mass="8756">MQLQRLILALGCALILLLGQYSQTTEARRLIFYSPRSKTLTGQLLISSRVKRPCPAGKMRDHRDRCRRAVIFARNK</sequence>
<proteinExistence type="predicted"/>
<keyword evidence="1" id="KW-0732">Signal</keyword>
<name>A0A484B4R5_DRONA</name>
<reference evidence="2 3" key="1">
    <citation type="journal article" date="2019" name="J. Hered.">
        <title>An Improved Genome Assembly for Drosophila navojoa, the Basal Species in the mojavensis Cluster.</title>
        <authorList>
            <person name="Vanderlinde T."/>
            <person name="Dupim E.G."/>
            <person name="Nazario-Yepiz N.O."/>
            <person name="Carvalho A.B."/>
        </authorList>
    </citation>
    <scope>NUCLEOTIDE SEQUENCE [LARGE SCALE GENOMIC DNA]</scope>
    <source>
        <strain evidence="2">Navoj_Jal97</strain>
        <tissue evidence="2">Whole organism</tissue>
    </source>
</reference>
<dbReference type="Proteomes" id="UP000295192">
    <property type="component" value="Unassembled WGS sequence"/>
</dbReference>
<feature type="signal peptide" evidence="1">
    <location>
        <begin position="1"/>
        <end position="27"/>
    </location>
</feature>
<keyword evidence="3" id="KW-1185">Reference proteome</keyword>
<evidence type="ECO:0000313" key="3">
    <source>
        <dbReference type="Proteomes" id="UP000295192"/>
    </source>
</evidence>
<dbReference type="EMBL" id="LSRL02000164">
    <property type="protein sequence ID" value="TDG43282.1"/>
    <property type="molecule type" value="Genomic_DNA"/>
</dbReference>
<protein>
    <submittedName>
        <fullName evidence="2">Uncharacterized protein</fullName>
    </submittedName>
</protein>
<gene>
    <name evidence="2" type="ORF">AWZ03_010287</name>
</gene>
<evidence type="ECO:0000256" key="1">
    <source>
        <dbReference type="SAM" id="SignalP"/>
    </source>
</evidence>
<dbReference type="OMA" id="LIFYSPR"/>
<feature type="chain" id="PRO_5019856507" evidence="1">
    <location>
        <begin position="28"/>
        <end position="76"/>
    </location>
</feature>
<evidence type="ECO:0000313" key="2">
    <source>
        <dbReference type="EMBL" id="TDG43282.1"/>
    </source>
</evidence>
<comment type="caution">
    <text evidence="2">The sequence shown here is derived from an EMBL/GenBank/DDBJ whole genome shotgun (WGS) entry which is preliminary data.</text>
</comment>
<dbReference type="OrthoDB" id="8014567at2759"/>
<accession>A0A484B4R5</accession>